<name>A0AAD6N1A3_9EURO</name>
<dbReference type="AlphaFoldDB" id="A0AAD6N1A3"/>
<proteinExistence type="predicted"/>
<protein>
    <recommendedName>
        <fullName evidence="1">Secreted protein CSS2 C-terminal domain-containing protein</fullName>
    </recommendedName>
</protein>
<reference evidence="2" key="1">
    <citation type="journal article" date="2023" name="IMA Fungus">
        <title>Comparative genomic study of the Penicillium genus elucidates a diverse pangenome and 15 lateral gene transfer events.</title>
        <authorList>
            <person name="Petersen C."/>
            <person name="Sorensen T."/>
            <person name="Nielsen M.R."/>
            <person name="Sondergaard T.E."/>
            <person name="Sorensen J.L."/>
            <person name="Fitzpatrick D.A."/>
            <person name="Frisvad J.C."/>
            <person name="Nielsen K.L."/>
        </authorList>
    </citation>
    <scope>NUCLEOTIDE SEQUENCE</scope>
    <source>
        <strain evidence="2">IBT 17514</strain>
    </source>
</reference>
<feature type="domain" description="Secreted protein CSS2 C-terminal" evidence="1">
    <location>
        <begin position="3"/>
        <end position="91"/>
    </location>
</feature>
<keyword evidence="3" id="KW-1185">Reference proteome</keyword>
<dbReference type="Pfam" id="PF20521">
    <property type="entry name" value="DUF6736"/>
    <property type="match status" value="1"/>
</dbReference>
<dbReference type="InterPro" id="IPR046624">
    <property type="entry name" value="CSS2_C"/>
</dbReference>
<dbReference type="Proteomes" id="UP001215712">
    <property type="component" value="Unassembled WGS sequence"/>
</dbReference>
<gene>
    <name evidence="2" type="ORF">N7493_000898</name>
</gene>
<sequence length="98" mass="11283">MIDTIKDLSGEDSCNAMRGTYESLTWFYHSSNRDCHRNTQRARITGAIEEFFRHNDINEFRDTHCSRFDQGGSLDGWLKLGPTASFPSNPYCDGRDEL</sequence>
<evidence type="ECO:0000313" key="2">
    <source>
        <dbReference type="EMBL" id="KAJ5741026.1"/>
    </source>
</evidence>
<accession>A0AAD6N1A3</accession>
<evidence type="ECO:0000313" key="3">
    <source>
        <dbReference type="Proteomes" id="UP001215712"/>
    </source>
</evidence>
<reference evidence="2" key="2">
    <citation type="submission" date="2023-01" db="EMBL/GenBank/DDBJ databases">
        <authorList>
            <person name="Petersen C."/>
        </authorList>
    </citation>
    <scope>NUCLEOTIDE SEQUENCE</scope>
    <source>
        <strain evidence="2">IBT 17514</strain>
    </source>
</reference>
<comment type="caution">
    <text evidence="2">The sequence shown here is derived from an EMBL/GenBank/DDBJ whole genome shotgun (WGS) entry which is preliminary data.</text>
</comment>
<dbReference type="EMBL" id="JAQJAN010000001">
    <property type="protein sequence ID" value="KAJ5741026.1"/>
    <property type="molecule type" value="Genomic_DNA"/>
</dbReference>
<evidence type="ECO:0000259" key="1">
    <source>
        <dbReference type="Pfam" id="PF20521"/>
    </source>
</evidence>
<organism evidence="2 3">
    <name type="scientific">Penicillium malachiteum</name>
    <dbReference type="NCBI Taxonomy" id="1324776"/>
    <lineage>
        <taxon>Eukaryota</taxon>
        <taxon>Fungi</taxon>
        <taxon>Dikarya</taxon>
        <taxon>Ascomycota</taxon>
        <taxon>Pezizomycotina</taxon>
        <taxon>Eurotiomycetes</taxon>
        <taxon>Eurotiomycetidae</taxon>
        <taxon>Eurotiales</taxon>
        <taxon>Aspergillaceae</taxon>
        <taxon>Penicillium</taxon>
    </lineage>
</organism>